<dbReference type="PANTHER" id="PTHR11926">
    <property type="entry name" value="GLUCOSYL/GLUCURONOSYL TRANSFERASES"/>
    <property type="match status" value="1"/>
</dbReference>
<keyword evidence="2" id="KW-0808">Transferase</keyword>
<comment type="caution">
    <text evidence="3">The sequence shown here is derived from an EMBL/GenBank/DDBJ whole genome shotgun (WGS) entry which is preliminary data.</text>
</comment>
<evidence type="ECO:0000313" key="4">
    <source>
        <dbReference type="Proteomes" id="UP001630127"/>
    </source>
</evidence>
<evidence type="ECO:0008006" key="5">
    <source>
        <dbReference type="Google" id="ProtNLM"/>
    </source>
</evidence>
<reference evidence="3 4" key="1">
    <citation type="submission" date="2024-11" db="EMBL/GenBank/DDBJ databases">
        <title>A near-complete genome assembly of Cinchona calisaya.</title>
        <authorList>
            <person name="Lian D.C."/>
            <person name="Zhao X.W."/>
            <person name="Wei L."/>
        </authorList>
    </citation>
    <scope>NUCLEOTIDE SEQUENCE [LARGE SCALE GENOMIC DNA]</scope>
    <source>
        <tissue evidence="3">Nenye</tissue>
    </source>
</reference>
<evidence type="ECO:0000313" key="3">
    <source>
        <dbReference type="EMBL" id="KAL3514167.1"/>
    </source>
</evidence>
<protein>
    <recommendedName>
        <fullName evidence="5">UDP-glycosyltransferases domain-containing protein</fullName>
    </recommendedName>
</protein>
<gene>
    <name evidence="3" type="ORF">ACH5RR_026884</name>
</gene>
<dbReference type="Pfam" id="PF00201">
    <property type="entry name" value="UDPGT"/>
    <property type="match status" value="1"/>
</dbReference>
<dbReference type="Gene3D" id="3.40.50.2000">
    <property type="entry name" value="Glycogen Phosphorylase B"/>
    <property type="match status" value="2"/>
</dbReference>
<dbReference type="GO" id="GO:0035251">
    <property type="term" value="F:UDP-glucosyltransferase activity"/>
    <property type="evidence" value="ECO:0007669"/>
    <property type="project" value="UniProtKB-ARBA"/>
</dbReference>
<dbReference type="EMBL" id="JBJUIK010000011">
    <property type="protein sequence ID" value="KAL3514167.1"/>
    <property type="molecule type" value="Genomic_DNA"/>
</dbReference>
<proteinExistence type="inferred from homology"/>
<accession>A0ABD2Z3V3</accession>
<sequence>MNFTLTTTKELGISEVFFWTTSASGYLAYIHFLKLIETGLTPLKDASYLTNGYLDTVLDWIPGLEGITLKDLPSWLRTTNLDDYMIEYTLLETKRSRKASAVIINTFQELDEAILDALSSYLPPIYTIGPLHFLENLVNDKSLKGLGSNLWKEEPECLEWLDSKDQNSVVYINFGSITTMTSEQLVEFACGLANSQQPFLWIIRPDLVLGDSAILPAEFLEETKERGLLASWCPQEKVLGHSSVGGFLTHSAWNSTLESISNGVPMIYWPFFADQPTNCWLCCNKLGIGIEIDNDIKRDEVESLVRELVTGEKGKGMKKKALELKNKAEEAAESLGGSSWSNLEKVIQVFHRT</sequence>
<dbReference type="SUPFAM" id="SSF53756">
    <property type="entry name" value="UDP-Glycosyltransferase/glycogen phosphorylase"/>
    <property type="match status" value="1"/>
</dbReference>
<organism evidence="3 4">
    <name type="scientific">Cinchona calisaya</name>
    <dbReference type="NCBI Taxonomy" id="153742"/>
    <lineage>
        <taxon>Eukaryota</taxon>
        <taxon>Viridiplantae</taxon>
        <taxon>Streptophyta</taxon>
        <taxon>Embryophyta</taxon>
        <taxon>Tracheophyta</taxon>
        <taxon>Spermatophyta</taxon>
        <taxon>Magnoliopsida</taxon>
        <taxon>eudicotyledons</taxon>
        <taxon>Gunneridae</taxon>
        <taxon>Pentapetalae</taxon>
        <taxon>asterids</taxon>
        <taxon>lamiids</taxon>
        <taxon>Gentianales</taxon>
        <taxon>Rubiaceae</taxon>
        <taxon>Cinchonoideae</taxon>
        <taxon>Cinchoneae</taxon>
        <taxon>Cinchona</taxon>
    </lineage>
</organism>
<evidence type="ECO:0000256" key="1">
    <source>
        <dbReference type="ARBA" id="ARBA00009995"/>
    </source>
</evidence>
<dbReference type="FunFam" id="3.40.50.2000:FF:000027">
    <property type="entry name" value="Glycosyltransferase"/>
    <property type="match status" value="1"/>
</dbReference>
<dbReference type="InterPro" id="IPR002213">
    <property type="entry name" value="UDP_glucos_trans"/>
</dbReference>
<evidence type="ECO:0000256" key="2">
    <source>
        <dbReference type="ARBA" id="ARBA00022679"/>
    </source>
</evidence>
<dbReference type="PANTHER" id="PTHR11926:SF774">
    <property type="entry name" value="UDP-GLYCOSYLTRANSFERASE 85A1-RELATED"/>
    <property type="match status" value="1"/>
</dbReference>
<dbReference type="CDD" id="cd03784">
    <property type="entry name" value="GT1_Gtf-like"/>
    <property type="match status" value="1"/>
</dbReference>
<dbReference type="AlphaFoldDB" id="A0ABD2Z3V3"/>
<dbReference type="Proteomes" id="UP001630127">
    <property type="component" value="Unassembled WGS sequence"/>
</dbReference>
<keyword evidence="4" id="KW-1185">Reference proteome</keyword>
<comment type="similarity">
    <text evidence="1">Belongs to the UDP-glycosyltransferase family.</text>
</comment>
<name>A0ABD2Z3V3_9GENT</name>